<proteinExistence type="predicted"/>
<dbReference type="EMBL" id="CAJFCV020000004">
    <property type="protein sequence ID" value="CAG9117727.1"/>
    <property type="molecule type" value="Genomic_DNA"/>
</dbReference>
<name>A0A1I7S557_BURXY</name>
<gene>
    <name evidence="2" type="ORF">BXYJ_LOCUS9954</name>
</gene>
<dbReference type="Proteomes" id="UP000659654">
    <property type="component" value="Unassembled WGS sequence"/>
</dbReference>
<reference evidence="2" key="2">
    <citation type="submission" date="2020-09" db="EMBL/GenBank/DDBJ databases">
        <authorList>
            <person name="Kikuchi T."/>
        </authorList>
    </citation>
    <scope>NUCLEOTIDE SEQUENCE</scope>
    <source>
        <strain evidence="2">Ka4C1</strain>
    </source>
</reference>
<feature type="transmembrane region" description="Helical" evidence="1">
    <location>
        <begin position="82"/>
        <end position="105"/>
    </location>
</feature>
<keyword evidence="1" id="KW-0472">Membrane</keyword>
<dbReference type="OrthoDB" id="10570006at2759"/>
<evidence type="ECO:0000313" key="2">
    <source>
        <dbReference type="EMBL" id="CAD5227447.1"/>
    </source>
</evidence>
<reference evidence="5" key="1">
    <citation type="submission" date="2016-11" db="UniProtKB">
        <authorList>
            <consortium name="WormBaseParasite"/>
        </authorList>
    </citation>
    <scope>IDENTIFICATION</scope>
</reference>
<accession>A0A1I7S557</accession>
<feature type="transmembrane region" description="Helical" evidence="1">
    <location>
        <begin position="9"/>
        <end position="30"/>
    </location>
</feature>
<dbReference type="WBParaSite" id="BXY_0814200.1">
    <property type="protein sequence ID" value="BXY_0814200.1"/>
    <property type="gene ID" value="BXY_0814200"/>
</dbReference>
<organism evidence="3 5">
    <name type="scientific">Bursaphelenchus xylophilus</name>
    <name type="common">Pinewood nematode worm</name>
    <name type="synonym">Aphelenchoides xylophilus</name>
    <dbReference type="NCBI Taxonomy" id="6326"/>
    <lineage>
        <taxon>Eukaryota</taxon>
        <taxon>Metazoa</taxon>
        <taxon>Ecdysozoa</taxon>
        <taxon>Nematoda</taxon>
        <taxon>Chromadorea</taxon>
        <taxon>Rhabditida</taxon>
        <taxon>Tylenchina</taxon>
        <taxon>Tylenchomorpha</taxon>
        <taxon>Aphelenchoidea</taxon>
        <taxon>Aphelenchoididae</taxon>
        <taxon>Bursaphelenchus</taxon>
    </lineage>
</organism>
<dbReference type="EMBL" id="CAJFDI010000004">
    <property type="protein sequence ID" value="CAD5227447.1"/>
    <property type="molecule type" value="Genomic_DNA"/>
</dbReference>
<keyword evidence="1" id="KW-0812">Transmembrane</keyword>
<dbReference type="AlphaFoldDB" id="A0A1I7S557"/>
<keyword evidence="1" id="KW-1133">Transmembrane helix</keyword>
<feature type="transmembrane region" description="Helical" evidence="1">
    <location>
        <begin position="50"/>
        <end position="70"/>
    </location>
</feature>
<evidence type="ECO:0000313" key="3">
    <source>
        <dbReference type="Proteomes" id="UP000095284"/>
    </source>
</evidence>
<evidence type="ECO:0000313" key="5">
    <source>
        <dbReference type="WBParaSite" id="BXY_0814200.1"/>
    </source>
</evidence>
<sequence length="142" mass="16626">MDQVRKAQAVLFIVIYNMLLAFVAFGFNFWRDVSRNFRTDEYNGRYLFCLQILVNTIASITALLWLHYFLKNKTFKFSRPSTLQIVLGLIRVSGPLIVAITFFILHDVDPLFVKVATWFLVLFFVQLSLAVFLTLRFICKDE</sequence>
<dbReference type="Proteomes" id="UP000582659">
    <property type="component" value="Unassembled WGS sequence"/>
</dbReference>
<keyword evidence="4" id="KW-1185">Reference proteome</keyword>
<evidence type="ECO:0000256" key="1">
    <source>
        <dbReference type="SAM" id="Phobius"/>
    </source>
</evidence>
<protein>
    <submittedName>
        <fullName evidence="2">(pine wood nematode) hypothetical protein</fullName>
    </submittedName>
</protein>
<feature type="transmembrane region" description="Helical" evidence="1">
    <location>
        <begin position="117"/>
        <end position="139"/>
    </location>
</feature>
<dbReference type="Proteomes" id="UP000095284">
    <property type="component" value="Unplaced"/>
</dbReference>
<evidence type="ECO:0000313" key="4">
    <source>
        <dbReference type="Proteomes" id="UP000659654"/>
    </source>
</evidence>